<organism evidence="1 2">
    <name type="scientific">Elysia crispata</name>
    <name type="common">lettuce slug</name>
    <dbReference type="NCBI Taxonomy" id="231223"/>
    <lineage>
        <taxon>Eukaryota</taxon>
        <taxon>Metazoa</taxon>
        <taxon>Spiralia</taxon>
        <taxon>Lophotrochozoa</taxon>
        <taxon>Mollusca</taxon>
        <taxon>Gastropoda</taxon>
        <taxon>Heterobranchia</taxon>
        <taxon>Euthyneura</taxon>
        <taxon>Panpulmonata</taxon>
        <taxon>Sacoglossa</taxon>
        <taxon>Placobranchoidea</taxon>
        <taxon>Plakobranchidae</taxon>
        <taxon>Elysia</taxon>
    </lineage>
</organism>
<protein>
    <submittedName>
        <fullName evidence="1">Uncharacterized protein</fullName>
    </submittedName>
</protein>
<comment type="caution">
    <text evidence="1">The sequence shown here is derived from an EMBL/GenBank/DDBJ whole genome shotgun (WGS) entry which is preliminary data.</text>
</comment>
<dbReference type="GO" id="GO:0030695">
    <property type="term" value="F:GTPase regulator activity"/>
    <property type="evidence" value="ECO:0007669"/>
    <property type="project" value="InterPro"/>
</dbReference>
<dbReference type="EMBL" id="JAWDGP010007114">
    <property type="protein sequence ID" value="KAK3729755.1"/>
    <property type="molecule type" value="Genomic_DNA"/>
</dbReference>
<proteinExistence type="predicted"/>
<dbReference type="AlphaFoldDB" id="A0AAE0Y338"/>
<dbReference type="PROSITE" id="PS50877">
    <property type="entry name" value="GOLOCO"/>
    <property type="match status" value="1"/>
</dbReference>
<evidence type="ECO:0000313" key="1">
    <source>
        <dbReference type="EMBL" id="KAK3729755.1"/>
    </source>
</evidence>
<dbReference type="SMART" id="SM00390">
    <property type="entry name" value="GoLoco"/>
    <property type="match status" value="1"/>
</dbReference>
<name>A0AAE0Y338_9GAST</name>
<evidence type="ECO:0000313" key="2">
    <source>
        <dbReference type="Proteomes" id="UP001283361"/>
    </source>
</evidence>
<reference evidence="1" key="1">
    <citation type="journal article" date="2023" name="G3 (Bethesda)">
        <title>A reference genome for the long-term kleptoplast-retaining sea slug Elysia crispata morphotype clarki.</title>
        <authorList>
            <person name="Eastman K.E."/>
            <person name="Pendleton A.L."/>
            <person name="Shaikh M.A."/>
            <person name="Suttiyut T."/>
            <person name="Ogas R."/>
            <person name="Tomko P."/>
            <person name="Gavelis G."/>
            <person name="Widhalm J.R."/>
            <person name="Wisecaver J.H."/>
        </authorList>
    </citation>
    <scope>NUCLEOTIDE SEQUENCE</scope>
    <source>
        <strain evidence="1">ECLA1</strain>
    </source>
</reference>
<dbReference type="Pfam" id="PF02188">
    <property type="entry name" value="GoLoco"/>
    <property type="match status" value="1"/>
</dbReference>
<keyword evidence="2" id="KW-1185">Reference proteome</keyword>
<dbReference type="InterPro" id="IPR003109">
    <property type="entry name" value="GoLoco_motif"/>
</dbReference>
<sequence length="165" mass="18628">MRAYISTHKLALLRLQEVSMAATGNDIVGVKQSMEGQLYCEAHAPESHNTTPSPDTDDRNTDLFEMLEKLQGTRIDDQRCDINTFFKMLGIGLTSGDLPWVDSTTNWLNVGGFDSRSGIIQSRLRLQTSFWSHELTESISLPLQSTFVEIDYILSPSFPLPRQFK</sequence>
<dbReference type="Proteomes" id="UP001283361">
    <property type="component" value="Unassembled WGS sequence"/>
</dbReference>
<accession>A0AAE0Y338</accession>
<gene>
    <name evidence="1" type="ORF">RRG08_022068</name>
</gene>